<keyword evidence="5" id="KW-0028">Amino-acid biosynthesis</keyword>
<keyword evidence="5" id="KW-0641">Proline biosynthesis</keyword>
<evidence type="ECO:0000256" key="3">
    <source>
        <dbReference type="ARBA" id="ARBA00023002"/>
    </source>
</evidence>
<feature type="chain" id="PRO_5003660211" description="Pyrroline-5-carboxylate reductase" evidence="6">
    <location>
        <begin position="20"/>
        <end position="284"/>
    </location>
</feature>
<sequence>MTYTLTILGCGVMGSAVLSAIYSAPKCTSEIKSLYPSKIITCNNDKEAADQVTDMINKLGESPNCITIDSTYGNNSAAIKQSKVIILALKPYLVESVMNDIKPFIGEQHIISLAAGWTIDGLSYYSPKISRVMTNTPAKYGYGCAVVAHSEHIVENEKNLVCELISHVGKYVELPEKNMDAATALVGSGPAFVLLMLEGLMESGIKMGIPLKESKECALKVLEGTAKMVELSGTHPSELKHQVCTPGGTTIAGLCVMEDKGVKSGIIRGVEEAANVAAQLGKKK</sequence>
<evidence type="ECO:0000313" key="9">
    <source>
        <dbReference type="EMBL" id="CCH61828.1"/>
    </source>
</evidence>
<dbReference type="GO" id="GO:0042802">
    <property type="term" value="F:identical protein binding"/>
    <property type="evidence" value="ECO:0007669"/>
    <property type="project" value="EnsemblFungi"/>
</dbReference>
<keyword evidence="3 5" id="KW-0560">Oxidoreductase</keyword>
<dbReference type="eggNOG" id="KOG3124">
    <property type="taxonomic scope" value="Eukaryota"/>
</dbReference>
<dbReference type="GO" id="GO:0004735">
    <property type="term" value="F:pyrroline-5-carboxylate reductase activity"/>
    <property type="evidence" value="ECO:0007669"/>
    <property type="project" value="UniProtKB-EC"/>
</dbReference>
<dbReference type="SUPFAM" id="SSF51735">
    <property type="entry name" value="NAD(P)-binding Rossmann-fold domains"/>
    <property type="match status" value="1"/>
</dbReference>
<dbReference type="InterPro" id="IPR000304">
    <property type="entry name" value="Pyrroline-COOH_reductase"/>
</dbReference>
<dbReference type="STRING" id="1071380.I2H626"/>
<dbReference type="InterPro" id="IPR036291">
    <property type="entry name" value="NAD(P)-bd_dom_sf"/>
</dbReference>
<dbReference type="HOGENOM" id="CLU_042344_1_2_1"/>
<gene>
    <name evidence="9" type="primary">TBLA0F02890</name>
    <name evidence="9" type="ORF">TBLA_0F02890</name>
</gene>
<dbReference type="InterPro" id="IPR029036">
    <property type="entry name" value="P5CR_dimer"/>
</dbReference>
<feature type="domain" description="Pyrroline-5-carboxylate reductase catalytic N-terminal" evidence="7">
    <location>
        <begin position="5"/>
        <end position="116"/>
    </location>
</feature>
<evidence type="ECO:0000259" key="7">
    <source>
        <dbReference type="Pfam" id="PF03807"/>
    </source>
</evidence>
<evidence type="ECO:0000256" key="1">
    <source>
        <dbReference type="ARBA" id="ARBA00005525"/>
    </source>
</evidence>
<dbReference type="InParanoid" id="I2H626"/>
<evidence type="ECO:0000256" key="5">
    <source>
        <dbReference type="RuleBase" id="RU003903"/>
    </source>
</evidence>
<dbReference type="InterPro" id="IPR053790">
    <property type="entry name" value="P5CR-like_CS"/>
</dbReference>
<feature type="binding site" evidence="4">
    <location>
        <position position="75"/>
    </location>
    <ligand>
        <name>NADPH</name>
        <dbReference type="ChEBI" id="CHEBI:57783"/>
    </ligand>
</feature>
<dbReference type="PIRSF" id="PIRSF000193">
    <property type="entry name" value="Pyrrol-5-carb_rd"/>
    <property type="match status" value="1"/>
</dbReference>
<proteinExistence type="inferred from homology"/>
<feature type="binding site" evidence="4">
    <location>
        <position position="33"/>
    </location>
    <ligand>
        <name>NADP(+)</name>
        <dbReference type="ChEBI" id="CHEBI:58349"/>
    </ligand>
</feature>
<dbReference type="InterPro" id="IPR028939">
    <property type="entry name" value="P5C_Rdtase_cat_N"/>
</dbReference>
<dbReference type="UniPathway" id="UPA00098">
    <property type="reaction ID" value="UER00361"/>
</dbReference>
<comment type="catalytic activity">
    <reaction evidence="5">
        <text>L-proline + NADP(+) = (S)-1-pyrroline-5-carboxylate + NADPH + 2 H(+)</text>
        <dbReference type="Rhea" id="RHEA:14109"/>
        <dbReference type="ChEBI" id="CHEBI:15378"/>
        <dbReference type="ChEBI" id="CHEBI:17388"/>
        <dbReference type="ChEBI" id="CHEBI:57783"/>
        <dbReference type="ChEBI" id="CHEBI:58349"/>
        <dbReference type="ChEBI" id="CHEBI:60039"/>
        <dbReference type="EC" id="1.5.1.2"/>
    </reaction>
</comment>
<dbReference type="KEGG" id="tbl:TBLA_0F02890"/>
<feature type="domain" description="Pyrroline-5-carboxylate reductase dimerisation" evidence="8">
    <location>
        <begin position="176"/>
        <end position="280"/>
    </location>
</feature>
<dbReference type="Proteomes" id="UP000002866">
    <property type="component" value="Chromosome 6"/>
</dbReference>
<dbReference type="EC" id="1.5.1.2" evidence="5"/>
<dbReference type="Pfam" id="PF14748">
    <property type="entry name" value="P5CR_dimer"/>
    <property type="match status" value="1"/>
</dbReference>
<keyword evidence="10" id="KW-1185">Reference proteome</keyword>
<dbReference type="GO" id="GO:0005829">
    <property type="term" value="C:cytosol"/>
    <property type="evidence" value="ECO:0007669"/>
    <property type="project" value="EnsemblFungi"/>
</dbReference>
<dbReference type="OMA" id="YYFIESL"/>
<keyword evidence="6" id="KW-0732">Signal</keyword>
<dbReference type="PANTHER" id="PTHR11645:SF0">
    <property type="entry name" value="PYRROLINE-5-CARBOXYLATE REDUCTASE 3"/>
    <property type="match status" value="1"/>
</dbReference>
<dbReference type="PROSITE" id="PS00521">
    <property type="entry name" value="P5CR"/>
    <property type="match status" value="1"/>
</dbReference>
<dbReference type="Gene3D" id="1.10.3730.10">
    <property type="entry name" value="ProC C-terminal domain-like"/>
    <property type="match status" value="1"/>
</dbReference>
<dbReference type="GeneID" id="14496937"/>
<feature type="signal peptide" evidence="6">
    <location>
        <begin position="1"/>
        <end position="19"/>
    </location>
</feature>
<dbReference type="EMBL" id="HE806321">
    <property type="protein sequence ID" value="CCH61828.1"/>
    <property type="molecule type" value="Genomic_DNA"/>
</dbReference>
<dbReference type="RefSeq" id="XP_004181347.1">
    <property type="nucleotide sequence ID" value="XM_004181299.1"/>
</dbReference>
<dbReference type="HAMAP" id="MF_01925">
    <property type="entry name" value="P5C_reductase"/>
    <property type="match status" value="1"/>
</dbReference>
<evidence type="ECO:0000259" key="8">
    <source>
        <dbReference type="Pfam" id="PF14748"/>
    </source>
</evidence>
<dbReference type="NCBIfam" id="TIGR00112">
    <property type="entry name" value="proC"/>
    <property type="match status" value="1"/>
</dbReference>
<comment type="pathway">
    <text evidence="5">Amino-acid biosynthesis; L-proline biosynthesis; L-proline from L-glutamate 5-semialdehyde: step 1/1.</text>
</comment>
<dbReference type="GO" id="GO:0055129">
    <property type="term" value="P:L-proline biosynthetic process"/>
    <property type="evidence" value="ECO:0007669"/>
    <property type="project" value="UniProtKB-UniPathway"/>
</dbReference>
<dbReference type="FunCoup" id="I2H626">
    <property type="interactions" value="479"/>
</dbReference>
<dbReference type="Pfam" id="PF03807">
    <property type="entry name" value="F420_oxidored"/>
    <property type="match status" value="1"/>
</dbReference>
<evidence type="ECO:0000256" key="4">
    <source>
        <dbReference type="PIRSR" id="PIRSR000193-1"/>
    </source>
</evidence>
<name>I2H626_HENB6</name>
<feature type="binding site" evidence="4">
    <location>
        <begin position="8"/>
        <end position="13"/>
    </location>
    <ligand>
        <name>NADP(+)</name>
        <dbReference type="ChEBI" id="CHEBI:58349"/>
    </ligand>
</feature>
<keyword evidence="2 4" id="KW-0521">NADP</keyword>
<accession>I2H626</accession>
<dbReference type="FunFam" id="1.10.3730.10:FF:000001">
    <property type="entry name" value="Pyrroline-5-carboxylate reductase"/>
    <property type="match status" value="1"/>
</dbReference>
<dbReference type="Gene3D" id="3.40.50.720">
    <property type="entry name" value="NAD(P)-binding Rossmann-like Domain"/>
    <property type="match status" value="1"/>
</dbReference>
<comment type="similarity">
    <text evidence="1 5">Belongs to the pyrroline-5-carboxylate reductase family.</text>
</comment>
<dbReference type="AlphaFoldDB" id="I2H626"/>
<dbReference type="OrthoDB" id="10263291at2759"/>
<evidence type="ECO:0000256" key="6">
    <source>
        <dbReference type="SAM" id="SignalP"/>
    </source>
</evidence>
<feature type="binding site" evidence="4">
    <location>
        <begin position="88"/>
        <end position="91"/>
    </location>
    <ligand>
        <name>NADP(+)</name>
        <dbReference type="ChEBI" id="CHEBI:58349"/>
    </ligand>
</feature>
<reference evidence="9 10" key="1">
    <citation type="journal article" date="2011" name="Proc. Natl. Acad. Sci. U.S.A.">
        <title>Evolutionary erosion of yeast sex chromosomes by mating-type switching accidents.</title>
        <authorList>
            <person name="Gordon J.L."/>
            <person name="Armisen D."/>
            <person name="Proux-Wera E."/>
            <person name="Oheigeartaigh S.S."/>
            <person name="Byrne K.P."/>
            <person name="Wolfe K.H."/>
        </authorList>
    </citation>
    <scope>NUCLEOTIDE SEQUENCE [LARGE SCALE GENOMIC DNA]</scope>
    <source>
        <strain evidence="10">ATCC 34711 / CBS 6284 / DSM 70876 / NBRC 10599 / NRRL Y-10934 / UCD 77-7</strain>
    </source>
</reference>
<dbReference type="SUPFAM" id="SSF48179">
    <property type="entry name" value="6-phosphogluconate dehydrogenase C-terminal domain-like"/>
    <property type="match status" value="1"/>
</dbReference>
<dbReference type="PANTHER" id="PTHR11645">
    <property type="entry name" value="PYRROLINE-5-CARBOXYLATE REDUCTASE"/>
    <property type="match status" value="1"/>
</dbReference>
<protein>
    <recommendedName>
        <fullName evidence="5">Pyrroline-5-carboxylate reductase</fullName>
        <ecNumber evidence="5">1.5.1.2</ecNumber>
    </recommendedName>
</protein>
<evidence type="ECO:0000256" key="2">
    <source>
        <dbReference type="ARBA" id="ARBA00022857"/>
    </source>
</evidence>
<organism evidence="9 10">
    <name type="scientific">Henningerozyma blattae (strain ATCC 34711 / CBS 6284 / DSM 70876 / NBRC 10599 / NRRL Y-10934 / UCD 77-7)</name>
    <name type="common">Yeast</name>
    <name type="synonym">Tetrapisispora blattae</name>
    <dbReference type="NCBI Taxonomy" id="1071380"/>
    <lineage>
        <taxon>Eukaryota</taxon>
        <taxon>Fungi</taxon>
        <taxon>Dikarya</taxon>
        <taxon>Ascomycota</taxon>
        <taxon>Saccharomycotina</taxon>
        <taxon>Saccharomycetes</taxon>
        <taxon>Saccharomycetales</taxon>
        <taxon>Saccharomycetaceae</taxon>
        <taxon>Henningerozyma</taxon>
    </lineage>
</organism>
<dbReference type="InterPro" id="IPR008927">
    <property type="entry name" value="6-PGluconate_DH-like_C_sf"/>
</dbReference>
<evidence type="ECO:0000313" key="10">
    <source>
        <dbReference type="Proteomes" id="UP000002866"/>
    </source>
</evidence>